<dbReference type="GO" id="GO:0003723">
    <property type="term" value="F:RNA binding"/>
    <property type="evidence" value="ECO:0007669"/>
    <property type="project" value="UniProtKB-KW"/>
</dbReference>
<dbReference type="PANTHER" id="PTHR48426:SF1">
    <property type="entry name" value="CHROMATIN TARGET OF PRMT1 PROTEIN"/>
    <property type="match status" value="1"/>
</dbReference>
<feature type="domain" description="Chromatin target of PRMT1 protein C-terminal" evidence="3">
    <location>
        <begin position="177"/>
        <end position="264"/>
    </location>
</feature>
<dbReference type="InterPro" id="IPR052656">
    <property type="entry name" value="CTOP_PRMT1"/>
</dbReference>
<dbReference type="Proteomes" id="UP000678393">
    <property type="component" value="Unassembled WGS sequence"/>
</dbReference>
<dbReference type="OrthoDB" id="446014at2759"/>
<feature type="compositionally biased region" description="Gly residues" evidence="2">
    <location>
        <begin position="212"/>
        <end position="225"/>
    </location>
</feature>
<feature type="compositionally biased region" description="Basic residues" evidence="2">
    <location>
        <begin position="149"/>
        <end position="162"/>
    </location>
</feature>
<gene>
    <name evidence="4" type="ORF">CUNI_LOCUS10183</name>
</gene>
<proteinExistence type="predicted"/>
<feature type="region of interest" description="Disordered" evidence="2">
    <location>
        <begin position="76"/>
        <end position="231"/>
    </location>
</feature>
<protein>
    <recommendedName>
        <fullName evidence="3">Chromatin target of PRMT1 protein C-terminal domain-containing protein</fullName>
    </recommendedName>
</protein>
<evidence type="ECO:0000313" key="4">
    <source>
        <dbReference type="EMBL" id="CAG5124625.1"/>
    </source>
</evidence>
<accession>A0A8S3Z9T5</accession>
<organism evidence="4 5">
    <name type="scientific">Candidula unifasciata</name>
    <dbReference type="NCBI Taxonomy" id="100452"/>
    <lineage>
        <taxon>Eukaryota</taxon>
        <taxon>Metazoa</taxon>
        <taxon>Spiralia</taxon>
        <taxon>Lophotrochozoa</taxon>
        <taxon>Mollusca</taxon>
        <taxon>Gastropoda</taxon>
        <taxon>Heterobranchia</taxon>
        <taxon>Euthyneura</taxon>
        <taxon>Panpulmonata</taxon>
        <taxon>Eupulmonata</taxon>
        <taxon>Stylommatophora</taxon>
        <taxon>Helicina</taxon>
        <taxon>Helicoidea</taxon>
        <taxon>Geomitridae</taxon>
        <taxon>Candidula</taxon>
    </lineage>
</organism>
<name>A0A8S3Z9T5_9EUPU</name>
<sequence>MTTVPTKIVLKSTTRMSLNDRFSNITPTIQNIRANIAAEHQVSAANRRLAQQLANRPGLQGAPVNVYQMQPPYRDGRQGNINVGPNRKNLQQRLGRGNIKNRLSMPRGQPLRGRGRGRGRGGIRPVQNGAGDNQWVANKTQERGGFTPRRGRGGRGVFRGRGRGTFNRMDENRGGDEGGNRGGRGSLGKTHLSGEEEEVARGNRRGMRRGGRGQPRGRGTTGRGGSNNSNVTVQELDSQLDEYMTQSRSHLDAELDAYMSEVNN</sequence>
<dbReference type="PANTHER" id="PTHR48426">
    <property type="entry name" value="CHROMATIN TARGET OF PRMT1 PROTEIN"/>
    <property type="match status" value="1"/>
</dbReference>
<feature type="compositionally biased region" description="Polar residues" evidence="2">
    <location>
        <begin position="79"/>
        <end position="92"/>
    </location>
</feature>
<evidence type="ECO:0000313" key="5">
    <source>
        <dbReference type="Proteomes" id="UP000678393"/>
    </source>
</evidence>
<evidence type="ECO:0000259" key="3">
    <source>
        <dbReference type="SMART" id="SM01218"/>
    </source>
</evidence>
<keyword evidence="5" id="KW-1185">Reference proteome</keyword>
<dbReference type="InterPro" id="IPR025715">
    <property type="entry name" value="FoP_C"/>
</dbReference>
<dbReference type="AlphaFoldDB" id="A0A8S3Z9T5"/>
<dbReference type="EMBL" id="CAJHNH020001824">
    <property type="protein sequence ID" value="CAG5124625.1"/>
    <property type="molecule type" value="Genomic_DNA"/>
</dbReference>
<reference evidence="4" key="1">
    <citation type="submission" date="2021-04" db="EMBL/GenBank/DDBJ databases">
        <authorList>
            <consortium name="Molecular Ecology Group"/>
        </authorList>
    </citation>
    <scope>NUCLEOTIDE SEQUENCE</scope>
</reference>
<evidence type="ECO:0000256" key="1">
    <source>
        <dbReference type="ARBA" id="ARBA00022884"/>
    </source>
</evidence>
<keyword evidence="1" id="KW-0694">RNA-binding</keyword>
<evidence type="ECO:0000256" key="2">
    <source>
        <dbReference type="SAM" id="MobiDB-lite"/>
    </source>
</evidence>
<dbReference type="SMART" id="SM01218">
    <property type="entry name" value="FoP_duplication"/>
    <property type="match status" value="1"/>
</dbReference>
<dbReference type="Pfam" id="PF13865">
    <property type="entry name" value="FoP_duplication"/>
    <property type="match status" value="1"/>
</dbReference>
<feature type="compositionally biased region" description="Basic residues" evidence="2">
    <location>
        <begin position="202"/>
        <end position="211"/>
    </location>
</feature>
<comment type="caution">
    <text evidence="4">The sequence shown here is derived from an EMBL/GenBank/DDBJ whole genome shotgun (WGS) entry which is preliminary data.</text>
</comment>
<feature type="compositionally biased region" description="Basic and acidic residues" evidence="2">
    <location>
        <begin position="168"/>
        <end position="179"/>
    </location>
</feature>